<evidence type="ECO:0000256" key="1">
    <source>
        <dbReference type="ARBA" id="ARBA00004370"/>
    </source>
</evidence>
<organism evidence="6 7">
    <name type="scientific">Pseudoxanthomonas spadix (strain BD-a59)</name>
    <dbReference type="NCBI Taxonomy" id="1045855"/>
    <lineage>
        <taxon>Bacteria</taxon>
        <taxon>Pseudomonadati</taxon>
        <taxon>Pseudomonadota</taxon>
        <taxon>Gammaproteobacteria</taxon>
        <taxon>Lysobacterales</taxon>
        <taxon>Lysobacteraceae</taxon>
        <taxon>Pseudoxanthomonas</taxon>
    </lineage>
</organism>
<dbReference type="RefSeq" id="WP_014161895.1">
    <property type="nucleotide sequence ID" value="NC_016147.2"/>
</dbReference>
<evidence type="ECO:0000256" key="2">
    <source>
        <dbReference type="ARBA" id="ARBA00022692"/>
    </source>
</evidence>
<dbReference type="SUPFAM" id="SSF161084">
    <property type="entry name" value="MAPEG domain-like"/>
    <property type="match status" value="1"/>
</dbReference>
<evidence type="ECO:0000256" key="4">
    <source>
        <dbReference type="ARBA" id="ARBA00023136"/>
    </source>
</evidence>
<dbReference type="Proteomes" id="UP000005870">
    <property type="component" value="Chromosome"/>
</dbReference>
<proteinExistence type="predicted"/>
<keyword evidence="3 5" id="KW-1133">Transmembrane helix</keyword>
<keyword evidence="2 5" id="KW-0812">Transmembrane</keyword>
<name>G7UW65_PSEUP</name>
<evidence type="ECO:0000256" key="3">
    <source>
        <dbReference type="ARBA" id="ARBA00022989"/>
    </source>
</evidence>
<dbReference type="Gene3D" id="1.20.120.550">
    <property type="entry name" value="Membrane associated eicosanoid/glutathione metabolism-like domain"/>
    <property type="match status" value="1"/>
</dbReference>
<dbReference type="KEGG" id="psd:DSC_15395"/>
<feature type="transmembrane region" description="Helical" evidence="5">
    <location>
        <begin position="110"/>
        <end position="129"/>
    </location>
</feature>
<dbReference type="PANTHER" id="PTHR35371">
    <property type="entry name" value="INNER MEMBRANE PROTEIN"/>
    <property type="match status" value="1"/>
</dbReference>
<keyword evidence="4 5" id="KW-0472">Membrane</keyword>
<keyword evidence="7" id="KW-1185">Reference proteome</keyword>
<dbReference type="PANTHER" id="PTHR35371:SF1">
    <property type="entry name" value="BLR7753 PROTEIN"/>
    <property type="match status" value="1"/>
</dbReference>
<dbReference type="HOGENOM" id="CLU_110778_2_1_6"/>
<dbReference type="InterPro" id="IPR023352">
    <property type="entry name" value="MAPEG-like_dom_sf"/>
</dbReference>
<dbReference type="InterPro" id="IPR001129">
    <property type="entry name" value="Membr-assoc_MAPEG"/>
</dbReference>
<dbReference type="OrthoDB" id="513661at2"/>
<gene>
    <name evidence="6" type="ordered locus">DSC_15395</name>
</gene>
<dbReference type="EMBL" id="CP003093">
    <property type="protein sequence ID" value="AER57723.1"/>
    <property type="molecule type" value="Genomic_DNA"/>
</dbReference>
<evidence type="ECO:0000256" key="5">
    <source>
        <dbReference type="SAM" id="Phobius"/>
    </source>
</evidence>
<dbReference type="AlphaFoldDB" id="G7UW65"/>
<reference evidence="6 7" key="1">
    <citation type="journal article" date="2012" name="J. Bacteriol.">
        <title>Complete Genome Sequence of the BTEX-Degrading Bacterium Pseudoxanthomonas spadix BD-a59.</title>
        <authorList>
            <person name="Lee S.H."/>
            <person name="Jin H.M."/>
            <person name="Lee H.J."/>
            <person name="Kim J.M."/>
            <person name="Jeon C.O."/>
        </authorList>
    </citation>
    <scope>NUCLEOTIDE SEQUENCE [LARGE SCALE GENOMIC DNA]</scope>
    <source>
        <strain evidence="6 7">BD-a59</strain>
    </source>
</reference>
<protein>
    <recommendedName>
        <fullName evidence="8">MAPEG family protein</fullName>
    </recommendedName>
</protein>
<dbReference type="GO" id="GO:0016020">
    <property type="term" value="C:membrane"/>
    <property type="evidence" value="ECO:0007669"/>
    <property type="project" value="UniProtKB-SubCell"/>
</dbReference>
<dbReference type="STRING" id="1045855.DSC_15395"/>
<dbReference type="eggNOG" id="COG3686">
    <property type="taxonomic scope" value="Bacteria"/>
</dbReference>
<accession>G7UW65</accession>
<sequence>MSYAVAYWCVLIVALLPYLWTSVAKASAGARYDNRNPRAWQARQDNPRSQWAHAAQLNGFEAFPMFAAGVLMAQAAHVGAHTVATLALVILAARVAHGLAYIAGHAGLRSLVWFVGFGCTLALLVMAALRVA</sequence>
<dbReference type="Pfam" id="PF01124">
    <property type="entry name" value="MAPEG"/>
    <property type="match status" value="1"/>
</dbReference>
<evidence type="ECO:0000313" key="7">
    <source>
        <dbReference type="Proteomes" id="UP000005870"/>
    </source>
</evidence>
<comment type="subcellular location">
    <subcellularLocation>
        <location evidence="1">Membrane</location>
    </subcellularLocation>
</comment>
<evidence type="ECO:0008006" key="8">
    <source>
        <dbReference type="Google" id="ProtNLM"/>
    </source>
</evidence>
<evidence type="ECO:0000313" key="6">
    <source>
        <dbReference type="EMBL" id="AER57723.1"/>
    </source>
</evidence>